<dbReference type="AlphaFoldDB" id="A0AA88AMB9"/>
<dbReference type="Gramene" id="FCD_00021155-RA">
    <property type="protein sequence ID" value="FCD_00021155-RA:cds"/>
    <property type="gene ID" value="FCD_00021155"/>
</dbReference>
<comment type="caution">
    <text evidence="2">The sequence shown here is derived from an EMBL/GenBank/DDBJ whole genome shotgun (WGS) entry which is preliminary data.</text>
</comment>
<evidence type="ECO:0000256" key="1">
    <source>
        <dbReference type="SAM" id="MobiDB-lite"/>
    </source>
</evidence>
<evidence type="ECO:0000313" key="3">
    <source>
        <dbReference type="Proteomes" id="UP001187192"/>
    </source>
</evidence>
<dbReference type="Proteomes" id="UP001187192">
    <property type="component" value="Unassembled WGS sequence"/>
</dbReference>
<protein>
    <submittedName>
        <fullName evidence="2">Uncharacterized protein</fullName>
    </submittedName>
</protein>
<feature type="region of interest" description="Disordered" evidence="1">
    <location>
        <begin position="1"/>
        <end position="40"/>
    </location>
</feature>
<reference evidence="2" key="1">
    <citation type="submission" date="2023-07" db="EMBL/GenBank/DDBJ databases">
        <title>draft genome sequence of fig (Ficus carica).</title>
        <authorList>
            <person name="Takahashi T."/>
            <person name="Nishimura K."/>
        </authorList>
    </citation>
    <scope>NUCLEOTIDE SEQUENCE</scope>
</reference>
<evidence type="ECO:0000313" key="2">
    <source>
        <dbReference type="EMBL" id="GMN54675.1"/>
    </source>
</evidence>
<organism evidence="2 3">
    <name type="scientific">Ficus carica</name>
    <name type="common">Common fig</name>
    <dbReference type="NCBI Taxonomy" id="3494"/>
    <lineage>
        <taxon>Eukaryota</taxon>
        <taxon>Viridiplantae</taxon>
        <taxon>Streptophyta</taxon>
        <taxon>Embryophyta</taxon>
        <taxon>Tracheophyta</taxon>
        <taxon>Spermatophyta</taxon>
        <taxon>Magnoliopsida</taxon>
        <taxon>eudicotyledons</taxon>
        <taxon>Gunneridae</taxon>
        <taxon>Pentapetalae</taxon>
        <taxon>rosids</taxon>
        <taxon>fabids</taxon>
        <taxon>Rosales</taxon>
        <taxon>Moraceae</taxon>
        <taxon>Ficeae</taxon>
        <taxon>Ficus</taxon>
    </lineage>
</organism>
<feature type="compositionally biased region" description="Basic residues" evidence="1">
    <location>
        <begin position="20"/>
        <end position="30"/>
    </location>
</feature>
<keyword evidence="3" id="KW-1185">Reference proteome</keyword>
<dbReference type="EMBL" id="BTGU01000052">
    <property type="protein sequence ID" value="GMN54675.1"/>
    <property type="molecule type" value="Genomic_DNA"/>
</dbReference>
<proteinExistence type="predicted"/>
<name>A0AA88AMB9_FICCA</name>
<gene>
    <name evidence="2" type="ORF">TIFTF001_023809</name>
</gene>
<accession>A0AA88AMB9</accession>
<sequence>MWSPGVASSDCGGRDLNARQPRRSLKRSGGSHRLELAPEN</sequence>